<evidence type="ECO:0000313" key="12">
    <source>
        <dbReference type="EMBL" id="MBB6521089.1"/>
    </source>
</evidence>
<evidence type="ECO:0000313" key="13">
    <source>
        <dbReference type="Proteomes" id="UP000528457"/>
    </source>
</evidence>
<sequence>MSALLHRLNQRLEARREQQLYRERLNLGSPQGAVVQFGEKAFLNFSSNDYLGLANHPALIEKAKHSLDQFGFGAGASHLVCGHSDLHRELEQQLAAFTGRERALLFPSGFAANLAIQQVLLSKGDAVFHDRLNHASLLDGAQLSGARLLRFSHNDMDHLRQRLSSSSAEGKLIAVDAVYSMDGDLAPLDQLADIASEEDALLLADDAHGFAVLGDAGAGSVEHWNLDQNALPILMGTLGKAMGSYGAFVAGSEALIEALIQFARPYIYTTALPPSVAAASLAALDIVQNEPDRRKKLKQLIDYFREGSQSLGLPLMSSPTAIQPLLLGDSGLALSAAAALRERGVFLVAIRPPTVPQNSARLRVTLTADHEQSHIDQLLKALDQCLPDSVRKK</sequence>
<evidence type="ECO:0000256" key="8">
    <source>
        <dbReference type="ARBA" id="ARBA00047715"/>
    </source>
</evidence>
<dbReference type="GO" id="GO:0030170">
    <property type="term" value="F:pyridoxal phosphate binding"/>
    <property type="evidence" value="ECO:0007669"/>
    <property type="project" value="UniProtKB-UniRule"/>
</dbReference>
<dbReference type="GO" id="GO:0009102">
    <property type="term" value="P:biotin biosynthetic process"/>
    <property type="evidence" value="ECO:0007669"/>
    <property type="project" value="UniProtKB-UniRule"/>
</dbReference>
<dbReference type="InterPro" id="IPR004723">
    <property type="entry name" value="AONS_Archaea/Proteobacteria"/>
</dbReference>
<proteinExistence type="inferred from homology"/>
<organism evidence="12 13">
    <name type="scientific">Pseudoteredinibacter isoporae</name>
    <dbReference type="NCBI Taxonomy" id="570281"/>
    <lineage>
        <taxon>Bacteria</taxon>
        <taxon>Pseudomonadati</taxon>
        <taxon>Pseudomonadota</taxon>
        <taxon>Gammaproteobacteria</taxon>
        <taxon>Cellvibrionales</taxon>
        <taxon>Cellvibrionaceae</taxon>
        <taxon>Pseudoteredinibacter</taxon>
    </lineage>
</organism>
<comment type="cofactor">
    <cofactor evidence="1 9 10">
        <name>pyridoxal 5'-phosphate</name>
        <dbReference type="ChEBI" id="CHEBI:597326"/>
    </cofactor>
</comment>
<comment type="similarity">
    <text evidence="3 9">Belongs to the class-II pyridoxal-phosphate-dependent aminotransferase family. BioF subfamily.</text>
</comment>
<evidence type="ECO:0000256" key="6">
    <source>
        <dbReference type="ARBA" id="ARBA00022756"/>
    </source>
</evidence>
<dbReference type="InParanoid" id="A0A7X0MWM2"/>
<feature type="binding site" evidence="9">
    <location>
        <position position="22"/>
    </location>
    <ligand>
        <name>substrate</name>
    </ligand>
</feature>
<keyword evidence="5 9" id="KW-0808">Transferase</keyword>
<comment type="subunit">
    <text evidence="4 9">Homodimer.</text>
</comment>
<dbReference type="AlphaFoldDB" id="A0A7X0MWM2"/>
<feature type="binding site" evidence="9">
    <location>
        <position position="237"/>
    </location>
    <ligand>
        <name>pyridoxal 5'-phosphate</name>
        <dbReference type="ChEBI" id="CHEBI:597326"/>
    </ligand>
</feature>
<keyword evidence="6 9" id="KW-0093">Biotin biosynthesis</keyword>
<dbReference type="HAMAP" id="MF_01693">
    <property type="entry name" value="BioF_aminotrans_2"/>
    <property type="match status" value="1"/>
</dbReference>
<keyword evidence="7 9" id="KW-0663">Pyridoxal phosphate</keyword>
<comment type="pathway">
    <text evidence="2 9">Cofactor biosynthesis; biotin biosynthesis.</text>
</comment>
<dbReference type="EMBL" id="JACHHT010000001">
    <property type="protein sequence ID" value="MBB6521089.1"/>
    <property type="molecule type" value="Genomic_DNA"/>
</dbReference>
<dbReference type="InterPro" id="IPR004839">
    <property type="entry name" value="Aminotransferase_I/II_large"/>
</dbReference>
<comment type="function">
    <text evidence="9">Catalyzes the decarboxylative condensation of pimeloyl-[acyl-carrier protein] and L-alanine to produce 8-amino-7-oxononanoate (AON), [acyl-carrier protein], and carbon dioxide.</text>
</comment>
<evidence type="ECO:0000256" key="5">
    <source>
        <dbReference type="ARBA" id="ARBA00022679"/>
    </source>
</evidence>
<dbReference type="InterPro" id="IPR001917">
    <property type="entry name" value="Aminotrans_II_pyridoxalP_BS"/>
</dbReference>
<dbReference type="RefSeq" id="WP_166849489.1">
    <property type="nucleotide sequence ID" value="NZ_JAAONY010000001.1"/>
</dbReference>
<feature type="binding site" evidence="9">
    <location>
        <position position="208"/>
    </location>
    <ligand>
        <name>pyridoxal 5'-phosphate</name>
        <dbReference type="ChEBI" id="CHEBI:597326"/>
    </ligand>
</feature>
<evidence type="ECO:0000256" key="7">
    <source>
        <dbReference type="ARBA" id="ARBA00022898"/>
    </source>
</evidence>
<reference evidence="12 13" key="1">
    <citation type="submission" date="2020-08" db="EMBL/GenBank/DDBJ databases">
        <title>Genomic Encyclopedia of Type Strains, Phase IV (KMG-IV): sequencing the most valuable type-strain genomes for metagenomic binning, comparative biology and taxonomic classification.</title>
        <authorList>
            <person name="Goeker M."/>
        </authorList>
    </citation>
    <scope>NUCLEOTIDE SEQUENCE [LARGE SCALE GENOMIC DNA]</scope>
    <source>
        <strain evidence="12 13">DSM 22368</strain>
    </source>
</reference>
<evidence type="ECO:0000256" key="3">
    <source>
        <dbReference type="ARBA" id="ARBA00010008"/>
    </source>
</evidence>
<dbReference type="InterPro" id="IPR015422">
    <property type="entry name" value="PyrdxlP-dep_Trfase_small"/>
</dbReference>
<protein>
    <recommendedName>
        <fullName evidence="9">8-amino-7-oxononanoate synthase</fullName>
        <shortName evidence="9">AONS</shortName>
        <ecNumber evidence="9">2.3.1.47</ecNumber>
    </recommendedName>
    <alternativeName>
        <fullName evidence="9">7-keto-8-amino-pelargonic acid synthase</fullName>
        <shortName evidence="9">7-KAP synthase</shortName>
        <shortName evidence="9">KAPA synthase</shortName>
    </alternativeName>
    <alternativeName>
        <fullName evidence="9">8-amino-7-ketopelargonate synthase</fullName>
    </alternativeName>
</protein>
<evidence type="ECO:0000259" key="11">
    <source>
        <dbReference type="Pfam" id="PF00155"/>
    </source>
</evidence>
<comment type="catalytic activity">
    <reaction evidence="8 9">
        <text>6-carboxyhexanoyl-[ACP] + L-alanine + H(+) = (8S)-8-amino-7-oxononanoate + holo-[ACP] + CO2</text>
        <dbReference type="Rhea" id="RHEA:42288"/>
        <dbReference type="Rhea" id="RHEA-COMP:9685"/>
        <dbReference type="Rhea" id="RHEA-COMP:9955"/>
        <dbReference type="ChEBI" id="CHEBI:15378"/>
        <dbReference type="ChEBI" id="CHEBI:16526"/>
        <dbReference type="ChEBI" id="CHEBI:57972"/>
        <dbReference type="ChEBI" id="CHEBI:64479"/>
        <dbReference type="ChEBI" id="CHEBI:78846"/>
        <dbReference type="ChEBI" id="CHEBI:149468"/>
        <dbReference type="EC" id="2.3.1.47"/>
    </reaction>
</comment>
<dbReference type="PANTHER" id="PTHR13693">
    <property type="entry name" value="CLASS II AMINOTRANSFERASE/8-AMINO-7-OXONONANOATE SYNTHASE"/>
    <property type="match status" value="1"/>
</dbReference>
<dbReference type="InterPro" id="IPR022834">
    <property type="entry name" value="AONS_Proteobacteria"/>
</dbReference>
<evidence type="ECO:0000256" key="4">
    <source>
        <dbReference type="ARBA" id="ARBA00011738"/>
    </source>
</evidence>
<feature type="binding site" evidence="9">
    <location>
        <begin position="109"/>
        <end position="110"/>
    </location>
    <ligand>
        <name>pyridoxal 5'-phosphate</name>
        <dbReference type="ChEBI" id="CHEBI:597326"/>
    </ligand>
</feature>
<dbReference type="InterPro" id="IPR050087">
    <property type="entry name" value="AON_synthase_class-II"/>
</dbReference>
<evidence type="ECO:0000256" key="1">
    <source>
        <dbReference type="ARBA" id="ARBA00001933"/>
    </source>
</evidence>
<dbReference type="Pfam" id="PF00155">
    <property type="entry name" value="Aminotran_1_2"/>
    <property type="match status" value="1"/>
</dbReference>
<feature type="binding site" evidence="9">
    <location>
        <position position="354"/>
    </location>
    <ligand>
        <name>substrate</name>
    </ligand>
</feature>
<feature type="domain" description="Aminotransferase class I/classII large" evidence="11">
    <location>
        <begin position="42"/>
        <end position="382"/>
    </location>
</feature>
<dbReference type="InterPro" id="IPR015424">
    <property type="entry name" value="PyrdxlP-dep_Trfase"/>
</dbReference>
<keyword evidence="13" id="KW-1185">Reference proteome</keyword>
<dbReference type="GO" id="GO:0008710">
    <property type="term" value="F:8-amino-7-oxononanoate synthase activity"/>
    <property type="evidence" value="ECO:0007669"/>
    <property type="project" value="UniProtKB-UniRule"/>
</dbReference>
<dbReference type="SUPFAM" id="SSF53383">
    <property type="entry name" value="PLP-dependent transferases"/>
    <property type="match status" value="1"/>
</dbReference>
<dbReference type="EC" id="2.3.1.47" evidence="9"/>
<dbReference type="FunCoup" id="A0A7X0MWM2">
    <property type="interactions" value="225"/>
</dbReference>
<feature type="modified residue" description="N6-(pyridoxal phosphate)lysine" evidence="9 10">
    <location>
        <position position="240"/>
    </location>
</feature>
<dbReference type="PANTHER" id="PTHR13693:SF100">
    <property type="entry name" value="8-AMINO-7-OXONONANOATE SYNTHASE"/>
    <property type="match status" value="1"/>
</dbReference>
<feature type="binding site" evidence="9">
    <location>
        <position position="180"/>
    </location>
    <ligand>
        <name>pyridoxal 5'-phosphate</name>
        <dbReference type="ChEBI" id="CHEBI:597326"/>
    </ligand>
</feature>
<evidence type="ECO:0000256" key="2">
    <source>
        <dbReference type="ARBA" id="ARBA00004746"/>
    </source>
</evidence>
<dbReference type="CDD" id="cd06454">
    <property type="entry name" value="KBL_like"/>
    <property type="match status" value="1"/>
</dbReference>
<dbReference type="NCBIfam" id="TIGR00858">
    <property type="entry name" value="bioF"/>
    <property type="match status" value="1"/>
</dbReference>
<accession>A0A7X0MWM2</accession>
<dbReference type="PROSITE" id="PS00599">
    <property type="entry name" value="AA_TRANSFER_CLASS_2"/>
    <property type="match status" value="1"/>
</dbReference>
<evidence type="ECO:0000256" key="9">
    <source>
        <dbReference type="HAMAP-Rule" id="MF_01693"/>
    </source>
</evidence>
<name>A0A7X0MWM2_9GAMM</name>
<keyword evidence="12" id="KW-0012">Acyltransferase</keyword>
<gene>
    <name evidence="9" type="primary">bioF</name>
    <name evidence="12" type="ORF">HNR48_001367</name>
</gene>
<dbReference type="Proteomes" id="UP000528457">
    <property type="component" value="Unassembled WGS sequence"/>
</dbReference>
<dbReference type="InterPro" id="IPR015421">
    <property type="entry name" value="PyrdxlP-dep_Trfase_major"/>
</dbReference>
<feature type="binding site" evidence="9">
    <location>
        <position position="134"/>
    </location>
    <ligand>
        <name>substrate</name>
    </ligand>
</feature>
<dbReference type="Gene3D" id="3.40.640.10">
    <property type="entry name" value="Type I PLP-dependent aspartate aminotransferase-like (Major domain)"/>
    <property type="match status" value="1"/>
</dbReference>
<dbReference type="UniPathway" id="UPA00078"/>
<comment type="caution">
    <text evidence="12">The sequence shown here is derived from an EMBL/GenBank/DDBJ whole genome shotgun (WGS) entry which is preliminary data.</text>
</comment>
<dbReference type="Gene3D" id="3.90.1150.10">
    <property type="entry name" value="Aspartate Aminotransferase, domain 1"/>
    <property type="match status" value="1"/>
</dbReference>
<evidence type="ECO:0000256" key="10">
    <source>
        <dbReference type="PIRSR" id="PIRSR604723-51"/>
    </source>
</evidence>